<dbReference type="Proteomes" id="UP000325672">
    <property type="component" value="Unassembled WGS sequence"/>
</dbReference>
<keyword evidence="4" id="KW-1185">Reference proteome</keyword>
<evidence type="ECO:0000313" key="4">
    <source>
        <dbReference type="Proteomes" id="UP000325672"/>
    </source>
</evidence>
<organism evidence="3 4">
    <name type="scientific">Aspergillus pseudotamarii</name>
    <dbReference type="NCBI Taxonomy" id="132259"/>
    <lineage>
        <taxon>Eukaryota</taxon>
        <taxon>Fungi</taxon>
        <taxon>Dikarya</taxon>
        <taxon>Ascomycota</taxon>
        <taxon>Pezizomycotina</taxon>
        <taxon>Eurotiomycetes</taxon>
        <taxon>Eurotiomycetidae</taxon>
        <taxon>Eurotiales</taxon>
        <taxon>Aspergillaceae</taxon>
        <taxon>Aspergillus</taxon>
        <taxon>Aspergillus subgen. Circumdati</taxon>
    </lineage>
</organism>
<protein>
    <recommendedName>
        <fullName evidence="5">Secreted protein</fullName>
    </recommendedName>
</protein>
<proteinExistence type="predicted"/>
<feature type="non-terminal residue" evidence="3">
    <location>
        <position position="1"/>
    </location>
</feature>
<dbReference type="GeneID" id="43640295"/>
<dbReference type="RefSeq" id="XP_031908123.1">
    <property type="nucleotide sequence ID" value="XM_032056085.1"/>
</dbReference>
<evidence type="ECO:0000256" key="2">
    <source>
        <dbReference type="SAM" id="SignalP"/>
    </source>
</evidence>
<keyword evidence="2" id="KW-0732">Signal</keyword>
<dbReference type="EMBL" id="ML743641">
    <property type="protein sequence ID" value="KAE8132060.1"/>
    <property type="molecule type" value="Genomic_DNA"/>
</dbReference>
<reference evidence="3 4" key="1">
    <citation type="submission" date="2019-04" db="EMBL/GenBank/DDBJ databases">
        <title>Friends and foes A comparative genomics study of 23 Aspergillus species from section Flavi.</title>
        <authorList>
            <consortium name="DOE Joint Genome Institute"/>
            <person name="Kjaerbolling I."/>
            <person name="Vesth T."/>
            <person name="Frisvad J.C."/>
            <person name="Nybo J.L."/>
            <person name="Theobald S."/>
            <person name="Kildgaard S."/>
            <person name="Isbrandt T."/>
            <person name="Kuo A."/>
            <person name="Sato A."/>
            <person name="Lyhne E.K."/>
            <person name="Kogle M.E."/>
            <person name="Wiebenga A."/>
            <person name="Kun R.S."/>
            <person name="Lubbers R.J."/>
            <person name="Makela M.R."/>
            <person name="Barry K."/>
            <person name="Chovatia M."/>
            <person name="Clum A."/>
            <person name="Daum C."/>
            <person name="Haridas S."/>
            <person name="He G."/>
            <person name="LaButti K."/>
            <person name="Lipzen A."/>
            <person name="Mondo S."/>
            <person name="Riley R."/>
            <person name="Salamov A."/>
            <person name="Simmons B.A."/>
            <person name="Magnuson J.K."/>
            <person name="Henrissat B."/>
            <person name="Mortensen U.H."/>
            <person name="Larsen T.O."/>
            <person name="Devries R.P."/>
            <person name="Grigoriev I.V."/>
            <person name="Machida M."/>
            <person name="Baker S.E."/>
            <person name="Andersen M.R."/>
        </authorList>
    </citation>
    <scope>NUCLEOTIDE SEQUENCE [LARGE SCALE GENOMIC DNA]</scope>
    <source>
        <strain evidence="3 4">CBS 117625</strain>
    </source>
</reference>
<dbReference type="AlphaFoldDB" id="A0A5N6SEC0"/>
<feature type="region of interest" description="Disordered" evidence="1">
    <location>
        <begin position="53"/>
        <end position="73"/>
    </location>
</feature>
<evidence type="ECO:0000256" key="1">
    <source>
        <dbReference type="SAM" id="MobiDB-lite"/>
    </source>
</evidence>
<evidence type="ECO:0008006" key="5">
    <source>
        <dbReference type="Google" id="ProtNLM"/>
    </source>
</evidence>
<accession>A0A5N6SEC0</accession>
<name>A0A5N6SEC0_ASPPS</name>
<sequence>TGDRQSSAKGPTAFFLLFIISSAVRNKYLHCSVPSSPVPSIVPIVPATCENARDHHDLKNEQEKEKVKKNRRREDSRVTRDIIIIIHLTIDWRKKN</sequence>
<feature type="signal peptide" evidence="2">
    <location>
        <begin position="1"/>
        <end position="23"/>
    </location>
</feature>
<evidence type="ECO:0000313" key="3">
    <source>
        <dbReference type="EMBL" id="KAE8132060.1"/>
    </source>
</evidence>
<feature type="chain" id="PRO_5024841080" description="Secreted protein" evidence="2">
    <location>
        <begin position="24"/>
        <end position="96"/>
    </location>
</feature>
<gene>
    <name evidence="3" type="ORF">BDV38DRAFT_262238</name>
</gene>